<evidence type="ECO:0000259" key="8">
    <source>
        <dbReference type="Pfam" id="PF25087"/>
    </source>
</evidence>
<reference evidence="9 10" key="1">
    <citation type="submission" date="2013-07" db="EMBL/GenBank/DDBJ databases">
        <authorList>
            <person name="Stoco P.H."/>
            <person name="Wagner G."/>
            <person name="Gerber A."/>
            <person name="Zaha A."/>
            <person name="Thompson C."/>
            <person name="Bartholomeu D.C."/>
            <person name="Luckemeyer D.D."/>
            <person name="Bahia D."/>
            <person name="Loreto E."/>
            <person name="Prestes E.B."/>
            <person name="Lima F.M."/>
            <person name="Rodrigues-Luiz G."/>
            <person name="Vallejo G.A."/>
            <person name="Filho J.F."/>
            <person name="Monteiro K.M."/>
            <person name="Tyler K.M."/>
            <person name="de Almeida L.G."/>
            <person name="Ortiz M.F."/>
            <person name="Siervo M.A."/>
            <person name="de Moraes M.H."/>
            <person name="Cunha O.L."/>
            <person name="Mendonca-Neto R."/>
            <person name="Silva R."/>
            <person name="Teixeira S.M."/>
            <person name="Murta S.M."/>
            <person name="Sincero T.C."/>
            <person name="Mendes T.A."/>
            <person name="Urmenyi T.P."/>
            <person name="Silva V.G."/>
            <person name="da Rocha W.D."/>
            <person name="Andersson B."/>
            <person name="Romanha A.J."/>
            <person name="Steindel M."/>
            <person name="de Vasconcelos A.T."/>
            <person name="Grisard E.C."/>
        </authorList>
    </citation>
    <scope>NUCLEOTIDE SEQUENCE [LARGE SCALE GENOMIC DNA]</scope>
    <source>
        <strain evidence="9 10">SC58</strain>
    </source>
</reference>
<dbReference type="CDD" id="cd06425">
    <property type="entry name" value="M1P_guanylylT_B_like_N"/>
    <property type="match status" value="1"/>
</dbReference>
<dbReference type="AlphaFoldDB" id="A0A061JCL3"/>
<evidence type="ECO:0000256" key="5">
    <source>
        <dbReference type="ARBA" id="ARBA00022741"/>
    </source>
</evidence>
<evidence type="ECO:0000256" key="1">
    <source>
        <dbReference type="ARBA" id="ARBA00004823"/>
    </source>
</evidence>
<keyword evidence="5" id="KW-0547">Nucleotide-binding</keyword>
<dbReference type="UniPathway" id="UPA00126">
    <property type="reaction ID" value="UER00930"/>
</dbReference>
<dbReference type="InterPro" id="IPR005835">
    <property type="entry name" value="NTP_transferase_dom"/>
</dbReference>
<dbReference type="GO" id="GO:0005525">
    <property type="term" value="F:GTP binding"/>
    <property type="evidence" value="ECO:0007669"/>
    <property type="project" value="UniProtKB-KW"/>
</dbReference>
<dbReference type="EMBL" id="AUPL01000375">
    <property type="protein sequence ID" value="ESL11866.1"/>
    <property type="molecule type" value="Genomic_DNA"/>
</dbReference>
<accession>A0A061JCL3</accession>
<dbReference type="SUPFAM" id="SSF53448">
    <property type="entry name" value="Nucleotide-diphospho-sugar transferases"/>
    <property type="match status" value="1"/>
</dbReference>
<dbReference type="InterPro" id="IPR050486">
    <property type="entry name" value="Mannose-1P_guanyltransferase"/>
</dbReference>
<dbReference type="PANTHER" id="PTHR22572">
    <property type="entry name" value="SUGAR-1-PHOSPHATE GUANYL TRANSFERASE"/>
    <property type="match status" value="1"/>
</dbReference>
<evidence type="ECO:0000313" key="9">
    <source>
        <dbReference type="EMBL" id="ESL11866.1"/>
    </source>
</evidence>
<name>A0A061JCL3_TRYRA</name>
<evidence type="ECO:0000256" key="2">
    <source>
        <dbReference type="ARBA" id="ARBA00007274"/>
    </source>
</evidence>
<sequence length="383" mass="42166">MSEGDQSDKSTQGMRAVILVGGYGTRLRPLTLTMPKPLVPFCNKPIIVHQVEALRDAGVTEVILAVAYRSDAMKKTMEYWAKELGVSFAFSLEEEPLGTAGPLALARDILLQDDQPFFVLNADITCRFPLRELLSFHQKSGKEGTIAVTKVTEWQKYGVVVFDEATGLIDQFVEKPRNFVGDRINAGIYVFNKSVLNRIKVEKTSIETQVFPQMASAKQLCAFVLEGFWMDIGVPKDYIEGVGKYLRSLNGTPKEAKELYEIDRSHRKDDFTVIGCVIIDPTAKIGQGCVIGPFATIGPGCVIGPASRIKNSAILEGSKIGNGTFIDSSIIGWKSRVGSWCRVVNNTVLGEDVEVGDELFLNGTKVLPNKSISHNYHEPEVVM</sequence>
<dbReference type="Gene3D" id="3.90.550.10">
    <property type="entry name" value="Spore Coat Polysaccharide Biosynthesis Protein SpsA, Chain A"/>
    <property type="match status" value="1"/>
</dbReference>
<keyword evidence="4 9" id="KW-0808">Transferase</keyword>
<feature type="domain" description="Mannose-1-phosphate guanyltransferase C-terminal" evidence="8">
    <location>
        <begin position="273"/>
        <end position="382"/>
    </location>
</feature>
<comment type="pathway">
    <text evidence="1">Nucleotide-sugar biosynthesis; GDP-alpha-D-mannose biosynthesis; GDP-alpha-D-mannose from alpha-D-mannose 1-phosphate (GTP route): step 1/1.</text>
</comment>
<feature type="domain" description="Nucleotidyl transferase" evidence="7">
    <location>
        <begin position="16"/>
        <end position="245"/>
    </location>
</feature>
<dbReference type="EC" id="2.7.7.13" evidence="3"/>
<gene>
    <name evidence="9" type="ORF">TRSC58_00375</name>
</gene>
<dbReference type="GO" id="GO:0009298">
    <property type="term" value="P:GDP-mannose biosynthetic process"/>
    <property type="evidence" value="ECO:0007669"/>
    <property type="project" value="UniProtKB-UniPathway"/>
</dbReference>
<organism evidence="9 10">
    <name type="scientific">Trypanosoma rangeli SC58</name>
    <dbReference type="NCBI Taxonomy" id="429131"/>
    <lineage>
        <taxon>Eukaryota</taxon>
        <taxon>Discoba</taxon>
        <taxon>Euglenozoa</taxon>
        <taxon>Kinetoplastea</taxon>
        <taxon>Metakinetoplastina</taxon>
        <taxon>Trypanosomatida</taxon>
        <taxon>Trypanosomatidae</taxon>
        <taxon>Trypanosoma</taxon>
        <taxon>Herpetosoma</taxon>
    </lineage>
</organism>
<protein>
    <recommendedName>
        <fullName evidence="3">mannose-1-phosphate guanylyltransferase</fullName>
        <ecNumber evidence="3">2.7.7.13</ecNumber>
    </recommendedName>
</protein>
<evidence type="ECO:0000256" key="6">
    <source>
        <dbReference type="ARBA" id="ARBA00023134"/>
    </source>
</evidence>
<keyword evidence="10" id="KW-1185">Reference proteome</keyword>
<evidence type="ECO:0000256" key="3">
    <source>
        <dbReference type="ARBA" id="ARBA00012387"/>
    </source>
</evidence>
<dbReference type="InterPro" id="IPR056729">
    <property type="entry name" value="GMPPB_C"/>
</dbReference>
<dbReference type="Pfam" id="PF00483">
    <property type="entry name" value="NTP_transferase"/>
    <property type="match status" value="1"/>
</dbReference>
<dbReference type="VEuPathDB" id="TriTrypDB:TRSC58_00375"/>
<evidence type="ECO:0000259" key="7">
    <source>
        <dbReference type="Pfam" id="PF00483"/>
    </source>
</evidence>
<evidence type="ECO:0000256" key="4">
    <source>
        <dbReference type="ARBA" id="ARBA00022679"/>
    </source>
</evidence>
<dbReference type="FunFam" id="3.90.550.10:FF:000013">
    <property type="entry name" value="mannose-1-phosphate guanyltransferase beta"/>
    <property type="match status" value="1"/>
</dbReference>
<keyword evidence="6" id="KW-0342">GTP-binding</keyword>
<dbReference type="InterPro" id="IPR029044">
    <property type="entry name" value="Nucleotide-diphossugar_trans"/>
</dbReference>
<dbReference type="Proteomes" id="UP000031737">
    <property type="component" value="Unassembled WGS sequence"/>
</dbReference>
<evidence type="ECO:0000313" key="10">
    <source>
        <dbReference type="Proteomes" id="UP000031737"/>
    </source>
</evidence>
<dbReference type="InterPro" id="IPR045233">
    <property type="entry name" value="GMPPB_N"/>
</dbReference>
<proteinExistence type="inferred from homology"/>
<dbReference type="OrthoDB" id="1733332at2759"/>
<comment type="caution">
    <text evidence="9">The sequence shown here is derived from an EMBL/GenBank/DDBJ whole genome shotgun (WGS) entry which is preliminary data.</text>
</comment>
<comment type="similarity">
    <text evidence="2">Belongs to the transferase hexapeptide repeat family.</text>
</comment>
<dbReference type="GO" id="GO:0004475">
    <property type="term" value="F:mannose-1-phosphate guanylyltransferase (GTP) activity"/>
    <property type="evidence" value="ECO:0007669"/>
    <property type="project" value="UniProtKB-EC"/>
</dbReference>
<dbReference type="Gene3D" id="2.160.10.10">
    <property type="entry name" value="Hexapeptide repeat proteins"/>
    <property type="match status" value="1"/>
</dbReference>
<dbReference type="Pfam" id="PF25087">
    <property type="entry name" value="GMPPB_C"/>
    <property type="match status" value="1"/>
</dbReference>